<dbReference type="NCBIfam" id="TIGR00615">
    <property type="entry name" value="recR"/>
    <property type="match status" value="1"/>
</dbReference>
<dbReference type="Gene3D" id="3.40.1360.10">
    <property type="match status" value="1"/>
</dbReference>
<accession>A0A2M8EM79</accession>
<dbReference type="Pfam" id="PF13662">
    <property type="entry name" value="Toprim_4"/>
    <property type="match status" value="1"/>
</dbReference>
<organism evidence="9 10">
    <name type="scientific">candidate division WWE3 bacterium CG_4_9_14_0_2_um_filter_35_11</name>
    <dbReference type="NCBI Taxonomy" id="1975077"/>
    <lineage>
        <taxon>Bacteria</taxon>
        <taxon>Katanobacteria</taxon>
    </lineage>
</organism>
<name>A0A2M8EM79_UNCKA</name>
<keyword evidence="3 7" id="KW-0863">Zinc-finger</keyword>
<evidence type="ECO:0000259" key="8">
    <source>
        <dbReference type="PROSITE" id="PS50880"/>
    </source>
</evidence>
<dbReference type="PANTHER" id="PTHR30446:SF0">
    <property type="entry name" value="RECOMBINATION PROTEIN RECR"/>
    <property type="match status" value="1"/>
</dbReference>
<evidence type="ECO:0000313" key="10">
    <source>
        <dbReference type="Proteomes" id="UP000229756"/>
    </source>
</evidence>
<dbReference type="PANTHER" id="PTHR30446">
    <property type="entry name" value="RECOMBINATION PROTEIN RECR"/>
    <property type="match status" value="1"/>
</dbReference>
<keyword evidence="1 7" id="KW-0479">Metal-binding</keyword>
<dbReference type="InterPro" id="IPR000093">
    <property type="entry name" value="DNA_Rcmb_RecR"/>
</dbReference>
<evidence type="ECO:0000256" key="2">
    <source>
        <dbReference type="ARBA" id="ARBA00022763"/>
    </source>
</evidence>
<dbReference type="Proteomes" id="UP000229756">
    <property type="component" value="Unassembled WGS sequence"/>
</dbReference>
<dbReference type="EMBL" id="PFSJ01000010">
    <property type="protein sequence ID" value="PJC23830.1"/>
    <property type="molecule type" value="Genomic_DNA"/>
</dbReference>
<dbReference type="GO" id="GO:0006310">
    <property type="term" value="P:DNA recombination"/>
    <property type="evidence" value="ECO:0007669"/>
    <property type="project" value="UniProtKB-UniRule"/>
</dbReference>
<dbReference type="PROSITE" id="PS50880">
    <property type="entry name" value="TOPRIM"/>
    <property type="match status" value="1"/>
</dbReference>
<evidence type="ECO:0000256" key="3">
    <source>
        <dbReference type="ARBA" id="ARBA00022771"/>
    </source>
</evidence>
<dbReference type="GO" id="GO:0008270">
    <property type="term" value="F:zinc ion binding"/>
    <property type="evidence" value="ECO:0007669"/>
    <property type="project" value="UniProtKB-KW"/>
</dbReference>
<keyword evidence="2 7" id="KW-0227">DNA damage</keyword>
<dbReference type="InterPro" id="IPR023627">
    <property type="entry name" value="Rcmb_RecR"/>
</dbReference>
<feature type="zinc finger region" description="C4-type" evidence="7">
    <location>
        <begin position="57"/>
        <end position="72"/>
    </location>
</feature>
<sequence>MTLPKSLQNVVDGFSSLPGIGPKSAQRLAFYLLRMPKDDVLRFSKALVGLKEKTQICKLCFNVGDSDLCEVCGDSTRDRKTVCVVESPLDVLALEKANYKGIYHVLHGVINPIAGIGPEEIFIQQLFDRLDDSSSGITEIILANNTSLEGESTAIYIHNEIKKKHGNNIRVTRIGKGLPIGADIEYADEGTLNDALRGRISYSA</sequence>
<evidence type="ECO:0000256" key="7">
    <source>
        <dbReference type="HAMAP-Rule" id="MF_00017"/>
    </source>
</evidence>
<evidence type="ECO:0000256" key="6">
    <source>
        <dbReference type="ARBA" id="ARBA00023204"/>
    </source>
</evidence>
<dbReference type="InterPro" id="IPR006171">
    <property type="entry name" value="TOPRIM_dom"/>
</dbReference>
<dbReference type="Gene3D" id="1.10.8.420">
    <property type="entry name" value="RecR Domain 1"/>
    <property type="match status" value="1"/>
</dbReference>
<gene>
    <name evidence="7" type="primary">recR</name>
    <name evidence="9" type="ORF">CO058_01470</name>
</gene>
<evidence type="ECO:0000313" key="9">
    <source>
        <dbReference type="EMBL" id="PJC23830.1"/>
    </source>
</evidence>
<feature type="domain" description="Toprim" evidence="8">
    <location>
        <begin position="80"/>
        <end position="179"/>
    </location>
</feature>
<dbReference type="CDD" id="cd01025">
    <property type="entry name" value="TOPRIM_recR"/>
    <property type="match status" value="1"/>
</dbReference>
<evidence type="ECO:0000256" key="4">
    <source>
        <dbReference type="ARBA" id="ARBA00022833"/>
    </source>
</evidence>
<dbReference type="AlphaFoldDB" id="A0A2M8EM79"/>
<dbReference type="InterPro" id="IPR034137">
    <property type="entry name" value="TOPRIM_RecR"/>
</dbReference>
<keyword evidence="4 7" id="KW-0862">Zinc</keyword>
<evidence type="ECO:0000256" key="5">
    <source>
        <dbReference type="ARBA" id="ARBA00023172"/>
    </source>
</evidence>
<dbReference type="SMART" id="SM00493">
    <property type="entry name" value="TOPRIM"/>
    <property type="match status" value="1"/>
</dbReference>
<dbReference type="Pfam" id="PF21175">
    <property type="entry name" value="RecR_C"/>
    <property type="match status" value="1"/>
</dbReference>
<dbReference type="Gene3D" id="3.30.60.80">
    <property type="match status" value="1"/>
</dbReference>
<dbReference type="HAMAP" id="MF_00017">
    <property type="entry name" value="RecR"/>
    <property type="match status" value="1"/>
</dbReference>
<evidence type="ECO:0000256" key="1">
    <source>
        <dbReference type="ARBA" id="ARBA00022723"/>
    </source>
</evidence>
<protein>
    <recommendedName>
        <fullName evidence="7">Recombination protein RecR</fullName>
    </recommendedName>
</protein>
<comment type="caution">
    <text evidence="9">The sequence shown here is derived from an EMBL/GenBank/DDBJ whole genome shotgun (WGS) entry which is preliminary data.</text>
</comment>
<dbReference type="Pfam" id="PF21176">
    <property type="entry name" value="RecR_HhH"/>
    <property type="match status" value="1"/>
</dbReference>
<dbReference type="GO" id="GO:0006281">
    <property type="term" value="P:DNA repair"/>
    <property type="evidence" value="ECO:0007669"/>
    <property type="project" value="UniProtKB-UniRule"/>
</dbReference>
<dbReference type="Gene3D" id="6.10.250.240">
    <property type="match status" value="1"/>
</dbReference>
<dbReference type="GO" id="GO:0003677">
    <property type="term" value="F:DNA binding"/>
    <property type="evidence" value="ECO:0007669"/>
    <property type="project" value="UniProtKB-UniRule"/>
</dbReference>
<keyword evidence="6 7" id="KW-0234">DNA repair</keyword>
<comment type="function">
    <text evidence="7">May play a role in DNA repair. It seems to be involved in an RecBC-independent recombinational process of DNA repair. It may act with RecF and RecO.</text>
</comment>
<comment type="similarity">
    <text evidence="7">Belongs to the RecR family.</text>
</comment>
<reference evidence="10" key="1">
    <citation type="submission" date="2017-09" db="EMBL/GenBank/DDBJ databases">
        <title>Depth-based differentiation of microbial function through sediment-hosted aquifers and enrichment of novel symbionts in the deep terrestrial subsurface.</title>
        <authorList>
            <person name="Probst A.J."/>
            <person name="Ladd B."/>
            <person name="Jarett J.K."/>
            <person name="Geller-Mcgrath D.E."/>
            <person name="Sieber C.M.K."/>
            <person name="Emerson J.B."/>
            <person name="Anantharaman K."/>
            <person name="Thomas B.C."/>
            <person name="Malmstrom R."/>
            <person name="Stieglmeier M."/>
            <person name="Klingl A."/>
            <person name="Woyke T."/>
            <person name="Ryan C.M."/>
            <person name="Banfield J.F."/>
        </authorList>
    </citation>
    <scope>NUCLEOTIDE SEQUENCE [LARGE SCALE GENOMIC DNA]</scope>
</reference>
<proteinExistence type="inferred from homology"/>
<keyword evidence="5 7" id="KW-0233">DNA recombination</keyword>
<dbReference type="SUPFAM" id="SSF111304">
    <property type="entry name" value="Recombination protein RecR"/>
    <property type="match status" value="1"/>
</dbReference>